<dbReference type="HOGENOM" id="CLU_088484_0_0_2"/>
<gene>
    <name evidence="1" type="ordered locus">Pyrfu_0937</name>
</gene>
<keyword evidence="1" id="KW-0540">Nuclease</keyword>
<proteinExistence type="predicted"/>
<dbReference type="AlphaFoldDB" id="G0EEB2"/>
<dbReference type="eggNOG" id="arCOG04306">
    <property type="taxonomic scope" value="Archaea"/>
</dbReference>
<dbReference type="STRING" id="694429.Pyrfu_0937"/>
<keyword evidence="1" id="KW-0255">Endonuclease</keyword>
<dbReference type="Proteomes" id="UP000001037">
    <property type="component" value="Chromosome"/>
</dbReference>
<dbReference type="InParanoid" id="G0EEB2"/>
<dbReference type="KEGG" id="pfm:Pyrfu_0937"/>
<dbReference type="EMBL" id="CP002838">
    <property type="protein sequence ID" value="AEM38806.1"/>
    <property type="molecule type" value="Genomic_DNA"/>
</dbReference>
<reference evidence="1 2" key="1">
    <citation type="journal article" date="2011" name="Stand. Genomic Sci.">
        <title>Complete genome sequence of the hyperthermophilic chemolithoautotroph Pyrolobus fumarii type strain (1A).</title>
        <authorList>
            <person name="Anderson I."/>
            <person name="Goker M."/>
            <person name="Nolan M."/>
            <person name="Lucas S."/>
            <person name="Hammon N."/>
            <person name="Deshpande S."/>
            <person name="Cheng J.F."/>
            <person name="Tapia R."/>
            <person name="Han C."/>
            <person name="Goodwin L."/>
            <person name="Pitluck S."/>
            <person name="Huntemann M."/>
            <person name="Liolios K."/>
            <person name="Ivanova N."/>
            <person name="Pagani I."/>
            <person name="Mavromatis K."/>
            <person name="Ovchinikova G."/>
            <person name="Pati A."/>
            <person name="Chen A."/>
            <person name="Palaniappan K."/>
            <person name="Land M."/>
            <person name="Hauser L."/>
            <person name="Brambilla E.M."/>
            <person name="Huber H."/>
            <person name="Yasawong M."/>
            <person name="Rohde M."/>
            <person name="Spring S."/>
            <person name="Abt B."/>
            <person name="Sikorski J."/>
            <person name="Wirth R."/>
            <person name="Detter J.C."/>
            <person name="Woyke T."/>
            <person name="Bristow J."/>
            <person name="Eisen J.A."/>
            <person name="Markowitz V."/>
            <person name="Hugenholtz P."/>
            <person name="Kyrpides N.C."/>
            <person name="Klenk H.P."/>
            <person name="Lapidus A."/>
        </authorList>
    </citation>
    <scope>NUCLEOTIDE SEQUENCE [LARGE SCALE GENOMIC DNA]</scope>
    <source>
        <strain evidence="2">DSM 11204 / 1A</strain>
    </source>
</reference>
<sequence length="235" mass="25746">MARSGEKRWRSSERIALHVLEEMGYRILETHKRIIIDGVEVAEVDAIVEAPSGEKYAVEIKAGRIDVTTLRQAYVNALLLDAKPMVVARGFADEAAEKLAEKLGVETVILSDSFLVDADELEEIVKEALASTIEDVIAALSRVSSLRPRDVELLRAIADSETLEELAKRLGVGIRDAARMLAEARRAGVVPRSLRSYAAIRGYARLALALLRLSALVDTLESSVERLERIASTLG</sequence>
<dbReference type="GeneID" id="11139411"/>
<evidence type="ECO:0000313" key="2">
    <source>
        <dbReference type="Proteomes" id="UP000001037"/>
    </source>
</evidence>
<dbReference type="RefSeq" id="WP_014026483.1">
    <property type="nucleotide sequence ID" value="NC_015931.1"/>
</dbReference>
<dbReference type="GO" id="GO:0004519">
    <property type="term" value="F:endonuclease activity"/>
    <property type="evidence" value="ECO:0007669"/>
    <property type="project" value="UniProtKB-KW"/>
</dbReference>
<name>G0EEB2_PYRF1</name>
<keyword evidence="2" id="KW-1185">Reference proteome</keyword>
<dbReference type="PANTHER" id="PTHR34314">
    <property type="entry name" value="CRENARCHAEAL PROTEIN, PUTATIVE-RELATED"/>
    <property type="match status" value="1"/>
</dbReference>
<dbReference type="OrthoDB" id="31513at2157"/>
<organism evidence="1 2">
    <name type="scientific">Pyrolobus fumarii (strain DSM 11204 / 1A)</name>
    <dbReference type="NCBI Taxonomy" id="694429"/>
    <lineage>
        <taxon>Archaea</taxon>
        <taxon>Thermoproteota</taxon>
        <taxon>Thermoprotei</taxon>
        <taxon>Desulfurococcales</taxon>
        <taxon>Pyrodictiaceae</taxon>
        <taxon>Pyrolobus</taxon>
    </lineage>
</organism>
<dbReference type="InterPro" id="IPR011335">
    <property type="entry name" value="Restrct_endonuc-II-like"/>
</dbReference>
<protein>
    <submittedName>
        <fullName evidence="1">RecB family-like endonuclease</fullName>
    </submittedName>
</protein>
<keyword evidence="1" id="KW-0378">Hydrolase</keyword>
<evidence type="ECO:0000313" key="1">
    <source>
        <dbReference type="EMBL" id="AEM38806.1"/>
    </source>
</evidence>
<accession>G0EEB2</accession>
<dbReference type="PANTHER" id="PTHR34314:SF6">
    <property type="entry name" value="DUF3782 DOMAIN-CONTAINING PROTEIN"/>
    <property type="match status" value="1"/>
</dbReference>
<dbReference type="SUPFAM" id="SSF52980">
    <property type="entry name" value="Restriction endonuclease-like"/>
    <property type="match status" value="1"/>
</dbReference>